<dbReference type="InterPro" id="IPR013078">
    <property type="entry name" value="His_Pase_superF_clade-1"/>
</dbReference>
<name>A0A934VDB7_9BACT</name>
<feature type="binding site" evidence="1">
    <location>
        <position position="56"/>
    </location>
    <ligand>
        <name>substrate</name>
    </ligand>
</feature>
<keyword evidence="3" id="KW-1185">Reference proteome</keyword>
<evidence type="ECO:0000313" key="3">
    <source>
        <dbReference type="Proteomes" id="UP000600139"/>
    </source>
</evidence>
<reference evidence="2" key="1">
    <citation type="submission" date="2021-01" db="EMBL/GenBank/DDBJ databases">
        <title>Modified the classification status of verrucomicrobia.</title>
        <authorList>
            <person name="Feng X."/>
        </authorList>
    </citation>
    <scope>NUCLEOTIDE SEQUENCE</scope>
    <source>
        <strain evidence="2">JCM 18052</strain>
    </source>
</reference>
<dbReference type="SUPFAM" id="SSF53254">
    <property type="entry name" value="Phosphoglycerate mutase-like"/>
    <property type="match status" value="1"/>
</dbReference>
<proteinExistence type="predicted"/>
<dbReference type="CDD" id="cd07067">
    <property type="entry name" value="HP_PGM_like"/>
    <property type="match status" value="1"/>
</dbReference>
<dbReference type="InterPro" id="IPR029033">
    <property type="entry name" value="His_PPase_superfam"/>
</dbReference>
<dbReference type="RefSeq" id="WP_200352779.1">
    <property type="nucleotide sequence ID" value="NZ_BAABHZ010000001.1"/>
</dbReference>
<comment type="caution">
    <text evidence="2">The sequence shown here is derived from an EMBL/GenBank/DDBJ whole genome shotgun (WGS) entry which is preliminary data.</text>
</comment>
<gene>
    <name evidence="2" type="ORF">JIN84_19680</name>
</gene>
<evidence type="ECO:0000313" key="2">
    <source>
        <dbReference type="EMBL" id="MBK1817851.1"/>
    </source>
</evidence>
<dbReference type="SMART" id="SM00855">
    <property type="entry name" value="PGAM"/>
    <property type="match status" value="1"/>
</dbReference>
<protein>
    <submittedName>
        <fullName evidence="2">Histidine phosphatase family protein</fullName>
    </submittedName>
</protein>
<sequence length="158" mass="17017">MDLILLRHGKAEDMNIGGDFTRELVEKGRDQSRRAARLLKAAKALPEIVLTSPLTRARQTADEFCQTAEIPGAVIQGWLACGMSPETALAELAAFRDFKRVAIVGHEPDFSQLIAWVLGANGGGIVVKKGSLTCLSLNPPSRYGSLVYMIPPKLAADS</sequence>
<accession>A0A934VDB7</accession>
<dbReference type="Gene3D" id="3.40.50.1240">
    <property type="entry name" value="Phosphoglycerate mutase-like"/>
    <property type="match status" value="1"/>
</dbReference>
<feature type="binding site" evidence="1">
    <location>
        <begin position="7"/>
        <end position="15"/>
    </location>
    <ligand>
        <name>substrate</name>
    </ligand>
</feature>
<organism evidence="2 3">
    <name type="scientific">Luteolibacter yonseiensis</name>
    <dbReference type="NCBI Taxonomy" id="1144680"/>
    <lineage>
        <taxon>Bacteria</taxon>
        <taxon>Pseudomonadati</taxon>
        <taxon>Verrucomicrobiota</taxon>
        <taxon>Verrucomicrobiia</taxon>
        <taxon>Verrucomicrobiales</taxon>
        <taxon>Verrucomicrobiaceae</taxon>
        <taxon>Luteolibacter</taxon>
    </lineage>
</organism>
<evidence type="ECO:0000256" key="1">
    <source>
        <dbReference type="PIRSR" id="PIRSR613078-2"/>
    </source>
</evidence>
<dbReference type="Pfam" id="PF00300">
    <property type="entry name" value="His_Phos_1"/>
    <property type="match status" value="1"/>
</dbReference>
<dbReference type="AlphaFoldDB" id="A0A934VDB7"/>
<dbReference type="Proteomes" id="UP000600139">
    <property type="component" value="Unassembled WGS sequence"/>
</dbReference>
<dbReference type="EMBL" id="JAENIK010000012">
    <property type="protein sequence ID" value="MBK1817851.1"/>
    <property type="molecule type" value="Genomic_DNA"/>
</dbReference>